<organism evidence="2 3">
    <name type="scientific">Kineosporia babensis</name>
    <dbReference type="NCBI Taxonomy" id="499548"/>
    <lineage>
        <taxon>Bacteria</taxon>
        <taxon>Bacillati</taxon>
        <taxon>Actinomycetota</taxon>
        <taxon>Actinomycetes</taxon>
        <taxon>Kineosporiales</taxon>
        <taxon>Kineosporiaceae</taxon>
        <taxon>Kineosporia</taxon>
    </lineage>
</organism>
<reference evidence="2" key="1">
    <citation type="submission" date="2021-11" db="EMBL/GenBank/DDBJ databases">
        <title>Streptomyces corallinus and Kineosporia corallina sp. nov., two new coral-derived marine actinobacteria.</title>
        <authorList>
            <person name="Buangrab K."/>
            <person name="Sutthacheep M."/>
            <person name="Yeemin T."/>
            <person name="Harunari E."/>
            <person name="Igarashi Y."/>
            <person name="Sripreechasak P."/>
            <person name="Kanchanasin P."/>
            <person name="Tanasupawat S."/>
            <person name="Phongsopitanun W."/>
        </authorList>
    </citation>
    <scope>NUCLEOTIDE SEQUENCE</scope>
    <source>
        <strain evidence="2">JCM 31032</strain>
    </source>
</reference>
<evidence type="ECO:0000256" key="1">
    <source>
        <dbReference type="SAM" id="Phobius"/>
    </source>
</evidence>
<dbReference type="Proteomes" id="UP001138997">
    <property type="component" value="Unassembled WGS sequence"/>
</dbReference>
<name>A0A9X1SW84_9ACTN</name>
<dbReference type="AlphaFoldDB" id="A0A9X1SW84"/>
<evidence type="ECO:0000313" key="2">
    <source>
        <dbReference type="EMBL" id="MCD5314486.1"/>
    </source>
</evidence>
<dbReference type="EMBL" id="JAJOMB010000016">
    <property type="protein sequence ID" value="MCD5314486.1"/>
    <property type="molecule type" value="Genomic_DNA"/>
</dbReference>
<keyword evidence="3" id="KW-1185">Reference proteome</keyword>
<feature type="transmembrane region" description="Helical" evidence="1">
    <location>
        <begin position="33"/>
        <end position="51"/>
    </location>
</feature>
<dbReference type="GO" id="GO:0015562">
    <property type="term" value="F:efflux transmembrane transporter activity"/>
    <property type="evidence" value="ECO:0007669"/>
    <property type="project" value="InterPro"/>
</dbReference>
<protein>
    <submittedName>
        <fullName evidence="2">TolC family protein</fullName>
    </submittedName>
</protein>
<keyword evidence="1" id="KW-1133">Transmembrane helix</keyword>
<comment type="caution">
    <text evidence="2">The sequence shown here is derived from an EMBL/GenBank/DDBJ whole genome shotgun (WGS) entry which is preliminary data.</text>
</comment>
<evidence type="ECO:0000313" key="3">
    <source>
        <dbReference type="Proteomes" id="UP001138997"/>
    </source>
</evidence>
<gene>
    <name evidence="2" type="ORF">LR394_26615</name>
</gene>
<dbReference type="RefSeq" id="WP_231447045.1">
    <property type="nucleotide sequence ID" value="NZ_JAJOMB010000016.1"/>
</dbReference>
<keyword evidence="1" id="KW-0472">Membrane</keyword>
<keyword evidence="1" id="KW-0812">Transmembrane</keyword>
<accession>A0A9X1SW84</accession>
<proteinExistence type="predicted"/>
<sequence>MRRTWVLLTIAAATGALFGGVLVVFFDEPAWKALYYAGYFTVTSALSIWLGPKIARSQKLNQQALDRARQQRETDARARQAEADEYYRARRRAQEHSGGSASGR</sequence>